<sequence length="53" mass="6471">WDKKTTPVRKAWIRISIRFRSHKPDHIKLGKDVRTCEYEDVHTLWNILLKNNN</sequence>
<evidence type="ECO:0000313" key="2">
    <source>
        <dbReference type="Proteomes" id="UP000015453"/>
    </source>
</evidence>
<name>S8CB49_9LAMI</name>
<feature type="non-terminal residue" evidence="1">
    <location>
        <position position="53"/>
    </location>
</feature>
<reference evidence="1 2" key="1">
    <citation type="journal article" date="2013" name="BMC Genomics">
        <title>The miniature genome of a carnivorous plant Genlisea aurea contains a low number of genes and short non-coding sequences.</title>
        <authorList>
            <person name="Leushkin E.V."/>
            <person name="Sutormin R.A."/>
            <person name="Nabieva E.R."/>
            <person name="Penin A.A."/>
            <person name="Kondrashov A.S."/>
            <person name="Logacheva M.D."/>
        </authorList>
    </citation>
    <scope>NUCLEOTIDE SEQUENCE [LARGE SCALE GENOMIC DNA]</scope>
</reference>
<dbReference type="EMBL" id="AUSU01005006">
    <property type="protein sequence ID" value="EPS64164.1"/>
    <property type="molecule type" value="Genomic_DNA"/>
</dbReference>
<gene>
    <name evidence="1" type="ORF">M569_10621</name>
</gene>
<feature type="non-terminal residue" evidence="1">
    <location>
        <position position="1"/>
    </location>
</feature>
<proteinExistence type="predicted"/>
<protein>
    <submittedName>
        <fullName evidence="1">Uncharacterized protein</fullName>
    </submittedName>
</protein>
<dbReference type="PANTHER" id="PTHR33181:SF58">
    <property type="match status" value="1"/>
</dbReference>
<dbReference type="OrthoDB" id="661559at2759"/>
<dbReference type="AlphaFoldDB" id="S8CB49"/>
<evidence type="ECO:0000313" key="1">
    <source>
        <dbReference type="EMBL" id="EPS64164.1"/>
    </source>
</evidence>
<comment type="caution">
    <text evidence="1">The sequence shown here is derived from an EMBL/GenBank/DDBJ whole genome shotgun (WGS) entry which is preliminary data.</text>
</comment>
<dbReference type="Proteomes" id="UP000015453">
    <property type="component" value="Unassembled WGS sequence"/>
</dbReference>
<organism evidence="1 2">
    <name type="scientific">Genlisea aurea</name>
    <dbReference type="NCBI Taxonomy" id="192259"/>
    <lineage>
        <taxon>Eukaryota</taxon>
        <taxon>Viridiplantae</taxon>
        <taxon>Streptophyta</taxon>
        <taxon>Embryophyta</taxon>
        <taxon>Tracheophyta</taxon>
        <taxon>Spermatophyta</taxon>
        <taxon>Magnoliopsida</taxon>
        <taxon>eudicotyledons</taxon>
        <taxon>Gunneridae</taxon>
        <taxon>Pentapetalae</taxon>
        <taxon>asterids</taxon>
        <taxon>lamiids</taxon>
        <taxon>Lamiales</taxon>
        <taxon>Lentibulariaceae</taxon>
        <taxon>Genlisea</taxon>
    </lineage>
</organism>
<keyword evidence="2" id="KW-1185">Reference proteome</keyword>
<accession>S8CB49</accession>
<dbReference type="PANTHER" id="PTHR33181">
    <property type="entry name" value="OS01G0778500 PROTEIN"/>
    <property type="match status" value="1"/>
</dbReference>